<dbReference type="Gene3D" id="3.60.21.10">
    <property type="match status" value="1"/>
</dbReference>
<keyword evidence="3" id="KW-0408">Iron</keyword>
<evidence type="ECO:0000256" key="2">
    <source>
        <dbReference type="ARBA" id="ARBA00022801"/>
    </source>
</evidence>
<keyword evidence="1" id="KW-0479">Metal-binding</keyword>
<dbReference type="GO" id="GO:0016787">
    <property type="term" value="F:hydrolase activity"/>
    <property type="evidence" value="ECO:0007669"/>
    <property type="project" value="UniProtKB-KW"/>
</dbReference>
<dbReference type="PANTHER" id="PTHR42988:SF2">
    <property type="entry name" value="CYCLIC NUCLEOTIDE PHOSPHODIESTERASE CBUA0032-RELATED"/>
    <property type="match status" value="1"/>
</dbReference>
<gene>
    <name evidence="6" type="ORF">B2M20_14100</name>
</gene>
<comment type="caution">
    <text evidence="6">The sequence shown here is derived from an EMBL/GenBank/DDBJ whole genome shotgun (WGS) entry which is preliminary data.</text>
</comment>
<dbReference type="EMBL" id="MWPQ01000049">
    <property type="protein sequence ID" value="OPH82273.1"/>
    <property type="molecule type" value="Genomic_DNA"/>
</dbReference>
<name>A0A1V4HWH2_NITVU</name>
<comment type="similarity">
    <text evidence="4">Belongs to the cyclic nucleotide phosphodiesterase class-III family.</text>
</comment>
<sequence length="301" mass="33591">MTTITLAHLSDPHLGPLPPPRLHQLIGKRAIGYLNWKRGRHAIHRRDVLDAVVADIKAQSPDHIAVTGDLINLALPDEFTQARAWLGDVGTPHDVTLVPGNHDAYVRPTKKQISEWKEYMRGDSVREGTPLSFPFLRRRGPLTLIGVSSSVPTGPFMATGRLGSDQLDALDRGLSQLESDPNFRVLLIHHPLSSKDSYKRLTDADALLALLKRRGVDLILHGHDHIHSTMWFEGPHGRIPAIGVPSASAMPHRHYPPAAYNLFSITRDGNAWRCEQRVRGFADQAAIERQEINELQRTELI</sequence>
<accession>A0A1V4HWH2</accession>
<dbReference type="AlphaFoldDB" id="A0A1V4HWH2"/>
<evidence type="ECO:0000313" key="7">
    <source>
        <dbReference type="Proteomes" id="UP000189940"/>
    </source>
</evidence>
<dbReference type="SUPFAM" id="SSF56300">
    <property type="entry name" value="Metallo-dependent phosphatases"/>
    <property type="match status" value="1"/>
</dbReference>
<dbReference type="GO" id="GO:0046872">
    <property type="term" value="F:metal ion binding"/>
    <property type="evidence" value="ECO:0007669"/>
    <property type="project" value="UniProtKB-KW"/>
</dbReference>
<dbReference type="Pfam" id="PF00149">
    <property type="entry name" value="Metallophos"/>
    <property type="match status" value="1"/>
</dbReference>
<dbReference type="STRING" id="29421.B2M20_14100"/>
<evidence type="ECO:0000256" key="1">
    <source>
        <dbReference type="ARBA" id="ARBA00022723"/>
    </source>
</evidence>
<feature type="domain" description="Calcineurin-like phosphoesterase" evidence="5">
    <location>
        <begin position="5"/>
        <end position="226"/>
    </location>
</feature>
<organism evidence="6 7">
    <name type="scientific">Nitrobacter vulgaris</name>
    <dbReference type="NCBI Taxonomy" id="29421"/>
    <lineage>
        <taxon>Bacteria</taxon>
        <taxon>Pseudomonadati</taxon>
        <taxon>Pseudomonadota</taxon>
        <taxon>Alphaproteobacteria</taxon>
        <taxon>Hyphomicrobiales</taxon>
        <taxon>Nitrobacteraceae</taxon>
        <taxon>Nitrobacter</taxon>
    </lineage>
</organism>
<keyword evidence="2" id="KW-0378">Hydrolase</keyword>
<dbReference type="PANTHER" id="PTHR42988">
    <property type="entry name" value="PHOSPHOHYDROLASE"/>
    <property type="match status" value="1"/>
</dbReference>
<dbReference type="RefSeq" id="WP_079447637.1">
    <property type="nucleotide sequence ID" value="NZ_MWPQ01000049.1"/>
</dbReference>
<dbReference type="Proteomes" id="UP000189940">
    <property type="component" value="Unassembled WGS sequence"/>
</dbReference>
<evidence type="ECO:0000256" key="4">
    <source>
        <dbReference type="ARBA" id="ARBA00025742"/>
    </source>
</evidence>
<reference evidence="6 7" key="1">
    <citation type="submission" date="2017-02" db="EMBL/GenBank/DDBJ databases">
        <title>Genome sequence of the nitrite-oxidizing bacterium Nitrobacter vulgaris strain Ab1.</title>
        <authorList>
            <person name="Mellbye B.L."/>
            <person name="Davis E.W."/>
            <person name="Spieck E."/>
            <person name="Chang J.H."/>
            <person name="Bottomley P.J."/>
            <person name="Sayavedra-Soto L.A."/>
        </authorList>
    </citation>
    <scope>NUCLEOTIDE SEQUENCE [LARGE SCALE GENOMIC DNA]</scope>
    <source>
        <strain evidence="6 7">Ab1</strain>
    </source>
</reference>
<proteinExistence type="inferred from homology"/>
<dbReference type="InterPro" id="IPR004843">
    <property type="entry name" value="Calcineurin-like_PHP"/>
</dbReference>
<evidence type="ECO:0000259" key="5">
    <source>
        <dbReference type="Pfam" id="PF00149"/>
    </source>
</evidence>
<dbReference type="InterPro" id="IPR050884">
    <property type="entry name" value="CNP_phosphodiesterase-III"/>
</dbReference>
<dbReference type="InterPro" id="IPR029052">
    <property type="entry name" value="Metallo-depent_PP-like"/>
</dbReference>
<evidence type="ECO:0000313" key="6">
    <source>
        <dbReference type="EMBL" id="OPH82273.1"/>
    </source>
</evidence>
<dbReference type="OrthoDB" id="9794568at2"/>
<keyword evidence="7" id="KW-1185">Reference proteome</keyword>
<evidence type="ECO:0000256" key="3">
    <source>
        <dbReference type="ARBA" id="ARBA00023004"/>
    </source>
</evidence>
<protein>
    <submittedName>
        <fullName evidence="6">Metallophosphatase</fullName>
    </submittedName>
</protein>